<evidence type="ECO:0000259" key="10">
    <source>
        <dbReference type="PROSITE" id="PS50253"/>
    </source>
</evidence>
<feature type="transmembrane region" description="Helical" evidence="9">
    <location>
        <begin position="12"/>
        <end position="42"/>
    </location>
</feature>
<evidence type="ECO:0000256" key="9">
    <source>
        <dbReference type="SAM" id="Phobius"/>
    </source>
</evidence>
<gene>
    <name evidence="11" type="primary">cox3</name>
</gene>
<dbReference type="AlphaFoldDB" id="A0A8K1JHE0"/>
<dbReference type="Pfam" id="PF00510">
    <property type="entry name" value="COX3"/>
    <property type="match status" value="1"/>
</dbReference>
<evidence type="ECO:0000256" key="6">
    <source>
        <dbReference type="ARBA" id="ARBA00022989"/>
    </source>
</evidence>
<comment type="function">
    <text evidence="8">Component of the cytochrome c oxidase, the last enzyme in the mitochondrial electron transport chain which drives oxidative phosphorylation. The respiratory chain contains 3 multisubunit complexes succinate dehydrogenase (complex II, CII), ubiquinol-cytochrome c oxidoreductase (cytochrome b-c1 complex, complex III, CIII) and cytochrome c oxidase (complex IV, CIV), that cooperate to transfer electrons derived from NADH and succinate to molecular oxygen, creating an electrochemical gradient over the inner membrane that drives transmembrane transport and the ATP synthase. Cytochrome c oxidase is the component of the respiratory chain that catalyzes the reduction of oxygen to water. Electrons originating from reduced cytochrome c in the intermembrane space (IMS) are transferred via the dinuclear copper A center (CU(A)) of subunit 2 and heme A of subunit 1 to the active site in subunit 1, a binuclear center (BNC) formed by heme A3 and copper B (CU(B)). The BNC reduces molecular oxygen to 2 water molecules using 4 electrons from cytochrome c in the IMS and 4 protons from the mitochondrial matrix.</text>
</comment>
<keyword evidence="8 11" id="KW-0496">Mitochondrion</keyword>
<sequence length="214" mass="24791">MSWLPFFNAFVVFVAIVSFFLWQLAGVLVFIGMIAVSVCYLLKELFYTGQRYVFGFWLFIMTEAILFFSLFVGCLWNESPDSETISEFLELPFLGCFLLLGSSITVTAYHHGMGLSRGRWCLWATLFLGSCFMLLQMYEFYDCECSWSDSVYYAACFSTVGLHFLHVLMGTVGLCILLYTGSSNLSDFYTDIVVWYWHFVDYIWLLVFMVVYLS</sequence>
<dbReference type="InterPro" id="IPR035973">
    <property type="entry name" value="Cyt_c_oxidase_su3-like_sf"/>
</dbReference>
<dbReference type="InterPro" id="IPR000298">
    <property type="entry name" value="Cyt_c_oxidase-like_su3"/>
</dbReference>
<keyword evidence="5" id="KW-1278">Translocase</keyword>
<keyword evidence="4 8" id="KW-0812">Transmembrane</keyword>
<protein>
    <recommendedName>
        <fullName evidence="3 8">Cytochrome c oxidase subunit 3</fullName>
    </recommendedName>
</protein>
<dbReference type="InterPro" id="IPR024791">
    <property type="entry name" value="Cyt_c/ubiquinol_Oxase_su3"/>
</dbReference>
<evidence type="ECO:0000256" key="8">
    <source>
        <dbReference type="RuleBase" id="RU003375"/>
    </source>
</evidence>
<dbReference type="GO" id="GO:0004129">
    <property type="term" value="F:cytochrome-c oxidase activity"/>
    <property type="evidence" value="ECO:0007669"/>
    <property type="project" value="InterPro"/>
</dbReference>
<dbReference type="CDD" id="cd00386">
    <property type="entry name" value="Heme_Cu_Oxidase_III_like"/>
    <property type="match status" value="1"/>
</dbReference>
<dbReference type="InterPro" id="IPR013833">
    <property type="entry name" value="Cyt_c_oxidase_su3_a-hlx"/>
</dbReference>
<dbReference type="Gene3D" id="1.20.120.80">
    <property type="entry name" value="Cytochrome c oxidase, subunit III, four-helix bundle"/>
    <property type="match status" value="1"/>
</dbReference>
<name>A0A8K1JHE0_9TREM</name>
<dbReference type="EMBL" id="MW698822">
    <property type="protein sequence ID" value="UCU06561.1"/>
    <property type="molecule type" value="Genomic_DNA"/>
</dbReference>
<evidence type="ECO:0000256" key="7">
    <source>
        <dbReference type="ARBA" id="ARBA00023136"/>
    </source>
</evidence>
<organism evidence="11">
    <name type="scientific">Diplodiscus nigromaculati</name>
    <dbReference type="NCBI Taxonomy" id="2883856"/>
    <lineage>
        <taxon>Eukaryota</taxon>
        <taxon>Metazoa</taxon>
        <taxon>Spiralia</taxon>
        <taxon>Lophotrochozoa</taxon>
        <taxon>Platyhelminthes</taxon>
        <taxon>Trematoda</taxon>
        <taxon>Digenea</taxon>
        <taxon>Plagiorchiida</taxon>
        <taxon>Pronocephalata</taxon>
        <taxon>Paramphistomoidea</taxon>
        <taxon>Diplodiscidae</taxon>
        <taxon>Diplodiscus</taxon>
    </lineage>
</organism>
<evidence type="ECO:0000313" key="11">
    <source>
        <dbReference type="EMBL" id="UCU06561.1"/>
    </source>
</evidence>
<dbReference type="GO" id="GO:0019646">
    <property type="term" value="P:aerobic electron transport chain"/>
    <property type="evidence" value="ECO:0007669"/>
    <property type="project" value="InterPro"/>
</dbReference>
<feature type="transmembrane region" description="Helical" evidence="9">
    <location>
        <begin position="150"/>
        <end position="180"/>
    </location>
</feature>
<keyword evidence="7 9" id="KW-0472">Membrane</keyword>
<evidence type="ECO:0000256" key="1">
    <source>
        <dbReference type="ARBA" id="ARBA00004141"/>
    </source>
</evidence>
<proteinExistence type="inferred from homology"/>
<comment type="similarity">
    <text evidence="2 8">Belongs to the cytochrome c oxidase subunit 3 family.</text>
</comment>
<evidence type="ECO:0000256" key="2">
    <source>
        <dbReference type="ARBA" id="ARBA00010581"/>
    </source>
</evidence>
<feature type="domain" description="Heme-copper oxidase subunit III family profile" evidence="10">
    <location>
        <begin position="1"/>
        <end position="214"/>
    </location>
</feature>
<comment type="subcellular location">
    <subcellularLocation>
        <location evidence="1">Membrane</location>
        <topology evidence="1">Multi-pass membrane protein</topology>
    </subcellularLocation>
</comment>
<dbReference type="PROSITE" id="PS50253">
    <property type="entry name" value="COX3"/>
    <property type="match status" value="1"/>
</dbReference>
<feature type="transmembrane region" description="Helical" evidence="9">
    <location>
        <begin position="54"/>
        <end position="76"/>
    </location>
</feature>
<keyword evidence="6 9" id="KW-1133">Transmembrane helix</keyword>
<feature type="transmembrane region" description="Helical" evidence="9">
    <location>
        <begin position="88"/>
        <end position="108"/>
    </location>
</feature>
<accession>A0A8K1JHE0</accession>
<dbReference type="PANTHER" id="PTHR11403">
    <property type="entry name" value="CYTOCHROME C OXIDASE SUBUNIT III"/>
    <property type="match status" value="1"/>
</dbReference>
<evidence type="ECO:0000256" key="4">
    <source>
        <dbReference type="ARBA" id="ARBA00022692"/>
    </source>
</evidence>
<geneLocation type="mitochondrion" evidence="11"/>
<feature type="transmembrane region" description="Helical" evidence="9">
    <location>
        <begin position="120"/>
        <end position="138"/>
    </location>
</feature>
<dbReference type="GO" id="GO:0016020">
    <property type="term" value="C:membrane"/>
    <property type="evidence" value="ECO:0007669"/>
    <property type="project" value="UniProtKB-SubCell"/>
</dbReference>
<reference evidence="11" key="1">
    <citation type="submission" date="2021-03" db="EMBL/GenBank/DDBJ databases">
        <authorList>
            <person name="Li Z.-X."/>
            <person name="Fan L.-X."/>
        </authorList>
    </citation>
    <scope>NUCLEOTIDE SEQUENCE</scope>
</reference>
<feature type="transmembrane region" description="Helical" evidence="9">
    <location>
        <begin position="192"/>
        <end position="213"/>
    </location>
</feature>
<dbReference type="PANTHER" id="PTHR11403:SF7">
    <property type="entry name" value="CYTOCHROME C OXIDASE SUBUNIT 3"/>
    <property type="match status" value="1"/>
</dbReference>
<dbReference type="SUPFAM" id="SSF81452">
    <property type="entry name" value="Cytochrome c oxidase subunit III-like"/>
    <property type="match status" value="1"/>
</dbReference>
<evidence type="ECO:0000256" key="5">
    <source>
        <dbReference type="ARBA" id="ARBA00022967"/>
    </source>
</evidence>
<evidence type="ECO:0000256" key="3">
    <source>
        <dbReference type="ARBA" id="ARBA00015944"/>
    </source>
</evidence>